<dbReference type="GO" id="GO:0046872">
    <property type="term" value="F:metal ion binding"/>
    <property type="evidence" value="ECO:0007669"/>
    <property type="project" value="UniProtKB-KW"/>
</dbReference>
<dbReference type="Gene3D" id="3.40.50.1000">
    <property type="entry name" value="HAD superfamily/HAD-like"/>
    <property type="match status" value="1"/>
</dbReference>
<gene>
    <name evidence="5" type="ordered locus">Bsel_1935</name>
</gene>
<sequence>MVKWAFISDFDGTISKKDFYWIIIETYYPEGEELFHKWKAGEMKDIEFLKTVFSSIHQEEAVIQDDIDLIPLDNSVIPFIHKVYEKGGDFKILSAGTDYYIRYLLNRRNFPDVEVISNPGYYQDRNIHLDIDPAGPFYSERYGIDKQKVMQHLRETYDYLFYYGDSEPDSHPAKEADQMFARDALIDILKEQHTPFRAVESFSDIERILDEEGWPEST</sequence>
<keyword evidence="4" id="KW-0460">Magnesium</keyword>
<dbReference type="InterPro" id="IPR016965">
    <property type="entry name" value="Pase_PHOSPHO-typ"/>
</dbReference>
<dbReference type="InterPro" id="IPR023214">
    <property type="entry name" value="HAD_sf"/>
</dbReference>
<evidence type="ECO:0000256" key="4">
    <source>
        <dbReference type="ARBA" id="ARBA00022842"/>
    </source>
</evidence>
<dbReference type="STRING" id="439292.Bsel_1935"/>
<evidence type="ECO:0000313" key="5">
    <source>
        <dbReference type="EMBL" id="ADH99439.1"/>
    </source>
</evidence>
<comment type="cofactor">
    <cofactor evidence="1">
        <name>Mg(2+)</name>
        <dbReference type="ChEBI" id="CHEBI:18420"/>
    </cofactor>
</comment>
<dbReference type="EMBL" id="CP001791">
    <property type="protein sequence ID" value="ADH99439.1"/>
    <property type="molecule type" value="Genomic_DNA"/>
</dbReference>
<dbReference type="RefSeq" id="WP_013172861.1">
    <property type="nucleotide sequence ID" value="NC_014219.1"/>
</dbReference>
<dbReference type="InterPro" id="IPR036412">
    <property type="entry name" value="HAD-like_sf"/>
</dbReference>
<evidence type="ECO:0000256" key="1">
    <source>
        <dbReference type="ARBA" id="ARBA00001946"/>
    </source>
</evidence>
<protein>
    <submittedName>
        <fullName evidence="5">2,3-diketo-5-methylthio-1-phosphopentane phosphatase</fullName>
    </submittedName>
</protein>
<dbReference type="NCBIfam" id="TIGR01488">
    <property type="entry name" value="HAD-SF-IB"/>
    <property type="match status" value="1"/>
</dbReference>
<dbReference type="eggNOG" id="COG4359">
    <property type="taxonomic scope" value="Bacteria"/>
</dbReference>
<dbReference type="AlphaFoldDB" id="D6XUF3"/>
<dbReference type="Gene3D" id="3.90.1470.20">
    <property type="match status" value="1"/>
</dbReference>
<keyword evidence="2" id="KW-0479">Metal-binding</keyword>
<dbReference type="Proteomes" id="UP000000271">
    <property type="component" value="Chromosome"/>
</dbReference>
<dbReference type="InterPro" id="IPR006384">
    <property type="entry name" value="HAD_hydro_PyrdxlP_Pase-like"/>
</dbReference>
<evidence type="ECO:0000256" key="3">
    <source>
        <dbReference type="ARBA" id="ARBA00022801"/>
    </source>
</evidence>
<evidence type="ECO:0000313" key="6">
    <source>
        <dbReference type="Proteomes" id="UP000000271"/>
    </source>
</evidence>
<keyword evidence="6" id="KW-1185">Reference proteome</keyword>
<dbReference type="NCBIfam" id="TIGR01489">
    <property type="entry name" value="DKMTPPase-SF"/>
    <property type="match status" value="1"/>
</dbReference>
<accession>D6XUF3</accession>
<dbReference type="OrthoDB" id="9804940at2"/>
<reference evidence="5" key="1">
    <citation type="submission" date="2009-10" db="EMBL/GenBank/DDBJ databases">
        <title>Complete sequence of Bacillus selenitireducens MLS10.</title>
        <authorList>
            <consortium name="US DOE Joint Genome Institute"/>
            <person name="Lucas S."/>
            <person name="Copeland A."/>
            <person name="Lapidus A."/>
            <person name="Glavina del Rio T."/>
            <person name="Dalin E."/>
            <person name="Tice H."/>
            <person name="Bruce D."/>
            <person name="Goodwin L."/>
            <person name="Pitluck S."/>
            <person name="Sims D."/>
            <person name="Brettin T."/>
            <person name="Detter J.C."/>
            <person name="Han C."/>
            <person name="Larimer F."/>
            <person name="Land M."/>
            <person name="Hauser L."/>
            <person name="Kyrpides N."/>
            <person name="Ovchinnikova G."/>
            <person name="Stolz J."/>
        </authorList>
    </citation>
    <scope>NUCLEOTIDE SEQUENCE [LARGE SCALE GENOMIC DNA]</scope>
    <source>
        <strain evidence="5">MLS10</strain>
    </source>
</reference>
<dbReference type="GO" id="GO:0016791">
    <property type="term" value="F:phosphatase activity"/>
    <property type="evidence" value="ECO:0007669"/>
    <property type="project" value="InterPro"/>
</dbReference>
<dbReference type="KEGG" id="bse:Bsel_1935"/>
<dbReference type="SUPFAM" id="SSF56784">
    <property type="entry name" value="HAD-like"/>
    <property type="match status" value="1"/>
</dbReference>
<keyword evidence="3" id="KW-0378">Hydrolase</keyword>
<organism evidence="5 6">
    <name type="scientific">Bacillus selenitireducens (strain ATCC 700615 / DSM 15326 / MLS10)</name>
    <dbReference type="NCBI Taxonomy" id="439292"/>
    <lineage>
        <taxon>Bacteria</taxon>
        <taxon>Bacillati</taxon>
        <taxon>Bacillota</taxon>
        <taxon>Bacilli</taxon>
        <taxon>Bacillales</taxon>
        <taxon>Bacillaceae</taxon>
        <taxon>Salisediminibacterium</taxon>
    </lineage>
</organism>
<dbReference type="HOGENOM" id="CLU_058495_2_0_9"/>
<name>D6XUF3_BACIE</name>
<proteinExistence type="predicted"/>
<evidence type="ECO:0000256" key="2">
    <source>
        <dbReference type="ARBA" id="ARBA00022723"/>
    </source>
</evidence>
<dbReference type="Pfam" id="PF06888">
    <property type="entry name" value="Put_Phosphatase"/>
    <property type="match status" value="1"/>
</dbReference>